<evidence type="ECO:0000313" key="1">
    <source>
        <dbReference type="EMBL" id="DAE14901.1"/>
    </source>
</evidence>
<sequence length="691" mass="81121">MEYFENELCVTYEELTSGDDPVIKYNTLKSNIARGNIRTAHRGGGEGSYALIIYSSLREKYKIRFVAKYGDPTELLKQQRMIDRVKIDDKARTFFEDHRYEMNGVETSLSDKLKAEYTLNASVLNALVIDLEIKMRDRKMYGNSLSTVWENVAATSENLREIYHHTLPENLARLKEKISRYKKESYASLISGKVGNKSTVKITPEMGRQLIALRRSRVPVYNYAQIFDEINRIALEKDWKPLKSKRSMVQWFERPEIEQLWYDAVFGEMAAHQRYGRKHKTKLPDRRDTLWYGDGTKLNLYYRDEDGKVRTTMVYEVVDAYSEVLLGYYISDHENFEAQYNAYRMAIQVSGHKPFEIVHDNQGGHKKLNRKEGDEKEGFFDRICHIHRPTAPYSGQSKTIENIFSRFQQQELHKDWRFTGMNITAVKAESRPNLEFVDENDDQLFTLDELKVHYAEARKAWNEAKHPATGIPRIEMYEKSVNEETDVVTVQDMVDIFWIWTKRPATFTDQGIQITIGKLKKTYEVFAVPGEPDHEWRRKNTYRKFHVKYDPNDLRSIRLYWRDNAGQLRFERVAEPYMVIHRAIQDQAEGEAEFIRQEQEANIRDRIERQVIAKEIEWAYGVAPEQKGLSTPKLKGVTKEVQREIDRRTGRYSCDPEEIRLGRSTKKASLLTWDQLTENKIVDTRKVAGKL</sequence>
<protein>
    <submittedName>
        <fullName evidence="1">Transposase</fullName>
    </submittedName>
</protein>
<accession>A0A8S5Q832</accession>
<organism evidence="1">
    <name type="scientific">Myoviridae sp. ct1IL4</name>
    <dbReference type="NCBI Taxonomy" id="2825019"/>
    <lineage>
        <taxon>Viruses</taxon>
        <taxon>Duplodnaviria</taxon>
        <taxon>Heunggongvirae</taxon>
        <taxon>Uroviricota</taxon>
        <taxon>Caudoviricetes</taxon>
    </lineage>
</organism>
<dbReference type="InterPro" id="IPR012337">
    <property type="entry name" value="RNaseH-like_sf"/>
</dbReference>
<dbReference type="EMBL" id="BK015596">
    <property type="protein sequence ID" value="DAE14901.1"/>
    <property type="molecule type" value="Genomic_DNA"/>
</dbReference>
<proteinExistence type="predicted"/>
<dbReference type="InterPro" id="IPR036397">
    <property type="entry name" value="RNaseH_sf"/>
</dbReference>
<dbReference type="SUPFAM" id="SSF53098">
    <property type="entry name" value="Ribonuclease H-like"/>
    <property type="match status" value="1"/>
</dbReference>
<reference evidence="1" key="1">
    <citation type="journal article" date="2021" name="Proc. Natl. Acad. Sci. U.S.A.">
        <title>A Catalog of Tens of Thousands of Viruses from Human Metagenomes Reveals Hidden Associations with Chronic Diseases.</title>
        <authorList>
            <person name="Tisza M.J."/>
            <person name="Buck C.B."/>
        </authorList>
    </citation>
    <scope>NUCLEOTIDE SEQUENCE</scope>
    <source>
        <strain evidence="1">Ct1IL4</strain>
    </source>
</reference>
<name>A0A8S5Q832_9CAUD</name>
<dbReference type="Gene3D" id="3.30.420.10">
    <property type="entry name" value="Ribonuclease H-like superfamily/Ribonuclease H"/>
    <property type="match status" value="1"/>
</dbReference>
<dbReference type="GO" id="GO:0003676">
    <property type="term" value="F:nucleic acid binding"/>
    <property type="evidence" value="ECO:0007669"/>
    <property type="project" value="InterPro"/>
</dbReference>